<accession>A0A7Z7IYM3</accession>
<reference evidence="1 2" key="1">
    <citation type="submission" date="2017-10" db="EMBL/GenBank/DDBJ databases">
        <authorList>
            <person name="Regsiter A."/>
            <person name="William W."/>
        </authorList>
    </citation>
    <scope>NUCLEOTIDE SEQUENCE [LARGE SCALE GENOMIC DNA]</scope>
    <source>
        <strain evidence="1 2">CFBP6991</strain>
    </source>
</reference>
<sequence length="258" mass="26957">MPDLTRITEIVGCQLVAGPNNSVRLTEGYFYSKSGRRMRSDGDATATVSSSAAVGWLHAYGVESSNNVAGLLLSPDAPVAYRGTARSKGAGATAANDGARYLGSGRVEAVGRLRAGRHAQALSKGNLIQLDVGSSGFIQPPLLGSLGVTVLQAPPQTTYPLSSFIPPTATHVDLQISNLSPLTTYIGRPGMITQANPLLSTANRYCAILPNNNLRFIMPLDADLSIVVLASTTGLLGNVVSLAVGSVQIEVMGYLFDR</sequence>
<comment type="caution">
    <text evidence="1">The sequence shown here is derived from an EMBL/GenBank/DDBJ whole genome shotgun (WGS) entry which is preliminary data.</text>
</comment>
<organism evidence="1 2">
    <name type="scientific">Xanthomonas campestris pv. phaseoli</name>
    <dbReference type="NCBI Taxonomy" id="317013"/>
    <lineage>
        <taxon>Bacteria</taxon>
        <taxon>Pseudomonadati</taxon>
        <taxon>Pseudomonadota</taxon>
        <taxon>Gammaproteobacteria</taxon>
        <taxon>Lysobacterales</taxon>
        <taxon>Lysobacteraceae</taxon>
        <taxon>Xanthomonas</taxon>
    </lineage>
</organism>
<dbReference type="RefSeq" id="WP_099801828.1">
    <property type="nucleotide sequence ID" value="NZ_OCZC01000058.1"/>
</dbReference>
<dbReference type="AlphaFoldDB" id="A0A7Z7IYM3"/>
<evidence type="ECO:0000313" key="2">
    <source>
        <dbReference type="Proteomes" id="UP000234345"/>
    </source>
</evidence>
<dbReference type="EMBL" id="OCZC01000058">
    <property type="protein sequence ID" value="SOO23992.1"/>
    <property type="molecule type" value="Genomic_DNA"/>
</dbReference>
<protein>
    <submittedName>
        <fullName evidence="1">Uncharacterized protein</fullName>
    </submittedName>
</protein>
<gene>
    <name evidence="1" type="ORF">XFF6991_310162</name>
</gene>
<dbReference type="Proteomes" id="UP000234345">
    <property type="component" value="Unassembled WGS sequence"/>
</dbReference>
<evidence type="ECO:0000313" key="1">
    <source>
        <dbReference type="EMBL" id="SOO23992.1"/>
    </source>
</evidence>
<name>A0A7Z7IYM3_XANCH</name>
<proteinExistence type="predicted"/>